<dbReference type="InterPro" id="IPR020843">
    <property type="entry name" value="ER"/>
</dbReference>
<sequence>MLATLIHAPRDIRVETVPDPVLSTGGDAIVKVVASCVCGSDLWPYRGVTPTREPHRIGHEFVGVVEAIGDRVERIRVGDFVIAPFYVCDNTCINCRNGFSTSCLHGGWWGSDDRLGGFADGGQGERIRVPLADGTLVPVREEITDDLVPGLLTLSDVMGTGHHAAVSAGVAPGDSVAVVGDGAVGLCAIIAARRLGATTIIAMSRHPDRQALAREFGATHIVAERGDVGITAVRELTHGIGADRALECVGTKESMDQALRSARPGGMVGFVGVPNGGPELPLRRMFDTNVGVRGGVAPVRGYIDELLPDVLSGAIQPGRVFDLELPLRDAAAAYAAMDERRAIKVLLRP</sequence>
<keyword evidence="2 5" id="KW-0479">Metal-binding</keyword>
<dbReference type="GO" id="GO:0016491">
    <property type="term" value="F:oxidoreductase activity"/>
    <property type="evidence" value="ECO:0007669"/>
    <property type="project" value="UniProtKB-KW"/>
</dbReference>
<evidence type="ECO:0000256" key="1">
    <source>
        <dbReference type="ARBA" id="ARBA00001947"/>
    </source>
</evidence>
<feature type="domain" description="Enoyl reductase (ER)" evidence="6">
    <location>
        <begin position="7"/>
        <end position="347"/>
    </location>
</feature>
<evidence type="ECO:0000256" key="4">
    <source>
        <dbReference type="ARBA" id="ARBA00023002"/>
    </source>
</evidence>
<gene>
    <name evidence="7" type="ORF">FYC51_08795</name>
</gene>
<keyword evidence="3 5" id="KW-0862">Zinc</keyword>
<dbReference type="InterPro" id="IPR011032">
    <property type="entry name" value="GroES-like_sf"/>
</dbReference>
<reference evidence="7 8" key="1">
    <citation type="submission" date="2019-08" db="EMBL/GenBank/DDBJ databases">
        <authorList>
            <person name="Hu J."/>
        </authorList>
    </citation>
    <scope>NUCLEOTIDE SEQUENCE [LARGE SCALE GENOMIC DNA]</scope>
    <source>
        <strain evidence="7 8">NEAU-184</strain>
    </source>
</reference>
<evidence type="ECO:0000256" key="3">
    <source>
        <dbReference type="ARBA" id="ARBA00022833"/>
    </source>
</evidence>
<keyword evidence="4" id="KW-0560">Oxidoreductase</keyword>
<dbReference type="SUPFAM" id="SSF50129">
    <property type="entry name" value="GroES-like"/>
    <property type="match status" value="1"/>
</dbReference>
<dbReference type="PANTHER" id="PTHR42813">
    <property type="entry name" value="ZINC-TYPE ALCOHOL DEHYDROGENASE-LIKE"/>
    <property type="match status" value="1"/>
</dbReference>
<dbReference type="EMBL" id="VSSB01000001">
    <property type="protein sequence ID" value="TYL53731.1"/>
    <property type="molecule type" value="Genomic_DNA"/>
</dbReference>
<comment type="caution">
    <text evidence="7">The sequence shown here is derived from an EMBL/GenBank/DDBJ whole genome shotgun (WGS) entry which is preliminary data.</text>
</comment>
<dbReference type="Gene3D" id="3.90.180.10">
    <property type="entry name" value="Medium-chain alcohol dehydrogenases, catalytic domain"/>
    <property type="match status" value="1"/>
</dbReference>
<comment type="cofactor">
    <cofactor evidence="1 5">
        <name>Zn(2+)</name>
        <dbReference type="ChEBI" id="CHEBI:29105"/>
    </cofactor>
</comment>
<dbReference type="Pfam" id="PF08240">
    <property type="entry name" value="ADH_N"/>
    <property type="match status" value="1"/>
</dbReference>
<evidence type="ECO:0000259" key="6">
    <source>
        <dbReference type="SMART" id="SM00829"/>
    </source>
</evidence>
<dbReference type="InterPro" id="IPR002328">
    <property type="entry name" value="ADH_Zn_CS"/>
</dbReference>
<dbReference type="SUPFAM" id="SSF51735">
    <property type="entry name" value="NAD(P)-binding Rossmann-fold domains"/>
    <property type="match status" value="1"/>
</dbReference>
<evidence type="ECO:0000313" key="8">
    <source>
        <dbReference type="Proteomes" id="UP000325243"/>
    </source>
</evidence>
<dbReference type="PROSITE" id="PS00059">
    <property type="entry name" value="ADH_ZINC"/>
    <property type="match status" value="1"/>
</dbReference>
<dbReference type="InterPro" id="IPR013149">
    <property type="entry name" value="ADH-like_C"/>
</dbReference>
<dbReference type="Gene3D" id="3.40.50.720">
    <property type="entry name" value="NAD(P)-binding Rossmann-like Domain"/>
    <property type="match status" value="1"/>
</dbReference>
<organism evidence="7 8">
    <name type="scientific">Agromyces mariniharenae</name>
    <dbReference type="NCBI Taxonomy" id="2604423"/>
    <lineage>
        <taxon>Bacteria</taxon>
        <taxon>Bacillati</taxon>
        <taxon>Actinomycetota</taxon>
        <taxon>Actinomycetes</taxon>
        <taxon>Micrococcales</taxon>
        <taxon>Microbacteriaceae</taxon>
        <taxon>Agromyces</taxon>
    </lineage>
</organism>
<dbReference type="InterPro" id="IPR013154">
    <property type="entry name" value="ADH-like_N"/>
</dbReference>
<proteinExistence type="inferred from homology"/>
<dbReference type="Proteomes" id="UP000325243">
    <property type="component" value="Unassembled WGS sequence"/>
</dbReference>
<dbReference type="PANTHER" id="PTHR42813:SF2">
    <property type="entry name" value="DEHYDROGENASE, ZINC-CONTAINING, PUTATIVE (AFU_ORTHOLOGUE AFUA_2G02810)-RELATED"/>
    <property type="match status" value="1"/>
</dbReference>
<dbReference type="RefSeq" id="WP_148733197.1">
    <property type="nucleotide sequence ID" value="NZ_VSSB01000001.1"/>
</dbReference>
<dbReference type="Pfam" id="PF00107">
    <property type="entry name" value="ADH_zinc_N"/>
    <property type="match status" value="1"/>
</dbReference>
<protein>
    <submittedName>
        <fullName evidence="7">Zinc-dependent alcohol dehydrogenase family protein</fullName>
    </submittedName>
</protein>
<dbReference type="GO" id="GO:0008270">
    <property type="term" value="F:zinc ion binding"/>
    <property type="evidence" value="ECO:0007669"/>
    <property type="project" value="InterPro"/>
</dbReference>
<name>A0A5S4V8T0_9MICO</name>
<dbReference type="SMART" id="SM00829">
    <property type="entry name" value="PKS_ER"/>
    <property type="match status" value="1"/>
</dbReference>
<comment type="similarity">
    <text evidence="5">Belongs to the zinc-containing alcohol dehydrogenase family.</text>
</comment>
<dbReference type="InterPro" id="IPR036291">
    <property type="entry name" value="NAD(P)-bd_dom_sf"/>
</dbReference>
<dbReference type="AlphaFoldDB" id="A0A5S4V8T0"/>
<evidence type="ECO:0000256" key="5">
    <source>
        <dbReference type="RuleBase" id="RU361277"/>
    </source>
</evidence>
<evidence type="ECO:0000256" key="2">
    <source>
        <dbReference type="ARBA" id="ARBA00022723"/>
    </source>
</evidence>
<dbReference type="CDD" id="cd08287">
    <property type="entry name" value="FDH_like_ADH3"/>
    <property type="match status" value="1"/>
</dbReference>
<accession>A0A5S4V8T0</accession>
<keyword evidence="8" id="KW-1185">Reference proteome</keyword>
<evidence type="ECO:0000313" key="7">
    <source>
        <dbReference type="EMBL" id="TYL53731.1"/>
    </source>
</evidence>